<feature type="active site" description="Proton donor; for dehydratase activity" evidence="3">
    <location>
        <position position="274"/>
    </location>
</feature>
<dbReference type="PANTHER" id="PTHR43775:SF37">
    <property type="entry name" value="SI:DKEY-61P9.11"/>
    <property type="match status" value="1"/>
</dbReference>
<dbReference type="GO" id="GO:0004312">
    <property type="term" value="F:fatty acid synthase activity"/>
    <property type="evidence" value="ECO:0007669"/>
    <property type="project" value="TreeGrafter"/>
</dbReference>
<keyword evidence="6" id="KW-1185">Reference proteome</keyword>
<protein>
    <submittedName>
        <fullName evidence="5">KR domain protein</fullName>
    </submittedName>
</protein>
<evidence type="ECO:0000259" key="4">
    <source>
        <dbReference type="PROSITE" id="PS52019"/>
    </source>
</evidence>
<keyword evidence="1" id="KW-0596">Phosphopantetheine</keyword>
<dbReference type="GO" id="GO:0006633">
    <property type="term" value="P:fatty acid biosynthetic process"/>
    <property type="evidence" value="ECO:0007669"/>
    <property type="project" value="TreeGrafter"/>
</dbReference>
<dbReference type="EMBL" id="AKVJ01000015">
    <property type="protein sequence ID" value="EIW19673.1"/>
    <property type="molecule type" value="Genomic_DNA"/>
</dbReference>
<dbReference type="SUPFAM" id="SSF51735">
    <property type="entry name" value="NAD(P)-binding Rossmann-fold domains"/>
    <property type="match status" value="1"/>
</dbReference>
<keyword evidence="2" id="KW-0597">Phosphoprotein</keyword>
<evidence type="ECO:0000313" key="6">
    <source>
        <dbReference type="Proteomes" id="UP000004324"/>
    </source>
</evidence>
<dbReference type="Gene3D" id="3.30.70.3290">
    <property type="match status" value="1"/>
</dbReference>
<organism evidence="5 6">
    <name type="scientific">Pelosinus fermentans B4</name>
    <dbReference type="NCBI Taxonomy" id="1149862"/>
    <lineage>
        <taxon>Bacteria</taxon>
        <taxon>Bacillati</taxon>
        <taxon>Bacillota</taxon>
        <taxon>Negativicutes</taxon>
        <taxon>Selenomonadales</taxon>
        <taxon>Sporomusaceae</taxon>
        <taxon>Pelosinus</taxon>
    </lineage>
</organism>
<dbReference type="Proteomes" id="UP000004324">
    <property type="component" value="Unassembled WGS sequence"/>
</dbReference>
<dbReference type="CDD" id="cd08953">
    <property type="entry name" value="KR_2_SDR_x"/>
    <property type="match status" value="1"/>
</dbReference>
<dbReference type="InterPro" id="IPR049552">
    <property type="entry name" value="PKS_DH_N"/>
</dbReference>
<dbReference type="InterPro" id="IPR036291">
    <property type="entry name" value="NAD(P)-bd_dom_sf"/>
</dbReference>
<dbReference type="InterPro" id="IPR050091">
    <property type="entry name" value="PKS_NRPS_Biosynth_Enz"/>
</dbReference>
<dbReference type="Gene3D" id="3.10.129.110">
    <property type="entry name" value="Polyketide synthase dehydratase"/>
    <property type="match status" value="1"/>
</dbReference>
<evidence type="ECO:0000256" key="2">
    <source>
        <dbReference type="ARBA" id="ARBA00022553"/>
    </source>
</evidence>
<dbReference type="Pfam" id="PF08659">
    <property type="entry name" value="KR"/>
    <property type="match status" value="1"/>
</dbReference>
<dbReference type="InterPro" id="IPR057326">
    <property type="entry name" value="KR_dom"/>
</dbReference>
<dbReference type="OrthoDB" id="2460252at2"/>
<dbReference type="InterPro" id="IPR020807">
    <property type="entry name" value="PKS_DH"/>
</dbReference>
<dbReference type="InterPro" id="IPR049900">
    <property type="entry name" value="PKS_mFAS_DH"/>
</dbReference>
<dbReference type="InterPro" id="IPR042104">
    <property type="entry name" value="PKS_dehydratase_sf"/>
</dbReference>
<feature type="region of interest" description="C-terminal hotdog fold" evidence="3">
    <location>
        <begin position="212"/>
        <end position="359"/>
    </location>
</feature>
<sequence>QADINRYKEILHALADLYCQGYDLAWRQLYGEEKPNRLHLPGYPFAKESYWSSDSGSPFVSMGCERENFVLHPLLHQNTSDFSEQRFSSRFTGEEFFLKDHVVKGQRILPGVAYLEMARAAVQQAAGRSGQENVGIQMKHVVWARPMMAGEEAVQVHIGLFPDENGEIAYEIYSHLDESLEETVVHSQGTIILRPACEVQSLPIEQIRNQCSREMLSSSQCYEQLRKMGLEYGPGHQGIETLYIGDNQVLAKLQLPAFLLDTQDQFILHPSIMDSALQASMGLMIGSGSLKPALPFALQELEILEACTLSMWAAVRYSPGSKGEDKVQKLDIELCNEQGTVCVRMKGFSARILEGKIDSESKEKLGMLLYQPGWKEKRIDSAVPVSPISQHVVILCEPDQAIEDSIAMNMNGARCITLQTKGESIAVRFQGYADEIFEEIQAILKEKTNSKALIQIVIFSKEQVPFSGLSGLLKTAHLENTKLIGQIIEVELKDNAQTIREKLLENSHQPFDSHIRYQDGKRWVAEWKEIKTTQDTVKIPWKDQRVYLITGGSGGLGLIFARDIARQARSATLILTGRSALTQGMQTKWQDIEALGARVEYRQVDVTDQQAVNRLVESIQEEFGGLHGILHCAGVIRDNFILKKTQEEMQEVLSPKVLGLVNLDQATKDIKLDFFILFSSIAGSLGNAGQADYAAANAFMDAYAEYRNDLAAQQQRQGKMLSMNWPLWQDGGMGVDEATEEMMMRSMGMIGLQTANGIQALYQSTGIGKNQVMIMEGKVDQLRMLLEQDHSKENDKHSSVNAVAGDKIINQDLYQNLFNEIAAGTLSEEEFSTLMKM</sequence>
<dbReference type="InterPro" id="IPR049551">
    <property type="entry name" value="PKS_DH_C"/>
</dbReference>
<feature type="non-terminal residue" evidence="5">
    <location>
        <position position="1"/>
    </location>
</feature>
<dbReference type="GO" id="GO:0071770">
    <property type="term" value="P:DIM/DIP cell wall layer assembly"/>
    <property type="evidence" value="ECO:0007669"/>
    <property type="project" value="TreeGrafter"/>
</dbReference>
<dbReference type="SMART" id="SM00822">
    <property type="entry name" value="PKS_KR"/>
    <property type="match status" value="1"/>
</dbReference>
<gene>
    <name evidence="5" type="ORF">FB4_2642</name>
</gene>
<comment type="caution">
    <text evidence="5">The sequence shown here is derived from an EMBL/GenBank/DDBJ whole genome shotgun (WGS) entry which is preliminary data.</text>
</comment>
<accession>I8RIG5</accession>
<evidence type="ECO:0000256" key="1">
    <source>
        <dbReference type="ARBA" id="ARBA00022450"/>
    </source>
</evidence>
<feature type="active site" description="Proton acceptor; for dehydratase activity" evidence="3">
    <location>
        <position position="101"/>
    </location>
</feature>
<evidence type="ECO:0000256" key="3">
    <source>
        <dbReference type="PROSITE-ProRule" id="PRU01363"/>
    </source>
</evidence>
<dbReference type="GO" id="GO:0005886">
    <property type="term" value="C:plasma membrane"/>
    <property type="evidence" value="ECO:0007669"/>
    <property type="project" value="TreeGrafter"/>
</dbReference>
<dbReference type="SMART" id="SM00826">
    <property type="entry name" value="PKS_DH"/>
    <property type="match status" value="1"/>
</dbReference>
<feature type="region of interest" description="N-terminal hotdog fold" evidence="3">
    <location>
        <begin position="72"/>
        <end position="198"/>
    </location>
</feature>
<proteinExistence type="predicted"/>
<name>I8RIG5_9FIRM</name>
<dbReference type="InterPro" id="IPR013968">
    <property type="entry name" value="PKS_KR"/>
</dbReference>
<dbReference type="PANTHER" id="PTHR43775">
    <property type="entry name" value="FATTY ACID SYNTHASE"/>
    <property type="match status" value="1"/>
</dbReference>
<evidence type="ECO:0000313" key="5">
    <source>
        <dbReference type="EMBL" id="EIW19673.1"/>
    </source>
</evidence>
<feature type="domain" description="PKS/mFAS DH" evidence="4">
    <location>
        <begin position="72"/>
        <end position="359"/>
    </location>
</feature>
<dbReference type="Pfam" id="PF14765">
    <property type="entry name" value="PS-DH"/>
    <property type="match status" value="1"/>
</dbReference>
<dbReference type="RefSeq" id="WP_007932266.1">
    <property type="nucleotide sequence ID" value="NZ_AKVJ01000015.1"/>
</dbReference>
<dbReference type="AlphaFoldDB" id="I8RIG5"/>
<dbReference type="Gene3D" id="3.40.50.720">
    <property type="entry name" value="NAD(P)-binding Rossmann-like Domain"/>
    <property type="match status" value="1"/>
</dbReference>
<dbReference type="PROSITE" id="PS52019">
    <property type="entry name" value="PKS_MFAS_DH"/>
    <property type="match status" value="1"/>
</dbReference>
<dbReference type="GO" id="GO:0005737">
    <property type="term" value="C:cytoplasm"/>
    <property type="evidence" value="ECO:0007669"/>
    <property type="project" value="TreeGrafter"/>
</dbReference>
<reference evidence="5 6" key="1">
    <citation type="journal article" date="2012" name="J. Bacteriol.">
        <title>Draft Genome Sequences for Two Metal-Reducing Pelosinus fermentans Strains Isolated from a Cr(VI)-Contaminated Site and for Type Strain R7.</title>
        <authorList>
            <person name="Brown S.D."/>
            <person name="Podar M."/>
            <person name="Klingeman D.M."/>
            <person name="Johnson C.M."/>
            <person name="Yang Z.K."/>
            <person name="Utturkar S.M."/>
            <person name="Land M.L."/>
            <person name="Mosher J.J."/>
            <person name="Hurt R.A.Jr."/>
            <person name="Phelps T.J."/>
            <person name="Palumbo A.V."/>
            <person name="Arkin A.P."/>
            <person name="Hazen T.C."/>
            <person name="Elias D.A."/>
        </authorList>
    </citation>
    <scope>NUCLEOTIDE SEQUENCE [LARGE SCALE GENOMIC DNA]</scope>
    <source>
        <strain evidence="5 6">B4</strain>
    </source>
</reference>
<dbReference type="Pfam" id="PF21089">
    <property type="entry name" value="PKS_DH_N"/>
    <property type="match status" value="1"/>
</dbReference>
<dbReference type="PATRIC" id="fig|1149862.3.peg.1192"/>